<dbReference type="GO" id="GO:0004534">
    <property type="term" value="F:5'-3' RNA exonuclease activity"/>
    <property type="evidence" value="ECO:0007669"/>
    <property type="project" value="TreeGrafter"/>
</dbReference>
<dbReference type="OrthoDB" id="9804333at2"/>
<dbReference type="AlphaFoldDB" id="A0A2P6AVE1"/>
<dbReference type="Gene3D" id="3.20.20.140">
    <property type="entry name" value="Metal-dependent hydrolases"/>
    <property type="match status" value="1"/>
</dbReference>
<gene>
    <name evidence="2" type="ORF">C5O18_00375</name>
</gene>
<dbReference type="EMBL" id="PTQZ01000003">
    <property type="protein sequence ID" value="PQA52247.1"/>
    <property type="molecule type" value="Genomic_DNA"/>
</dbReference>
<dbReference type="InterPro" id="IPR016195">
    <property type="entry name" value="Pol/histidinol_Pase-like"/>
</dbReference>
<dbReference type="PANTHER" id="PTHR42924:SF3">
    <property type="entry name" value="POLYMERASE_HISTIDINOL PHOSPHATASE N-TERMINAL DOMAIN-CONTAINING PROTEIN"/>
    <property type="match status" value="1"/>
</dbReference>
<evidence type="ECO:0000313" key="2">
    <source>
        <dbReference type="EMBL" id="PQA52247.1"/>
    </source>
</evidence>
<reference evidence="3" key="1">
    <citation type="submission" date="2018-02" db="EMBL/GenBank/DDBJ databases">
        <title>Genome sequencing of Solimonas sp. HR-BB.</title>
        <authorList>
            <person name="Lee Y."/>
            <person name="Jeon C.O."/>
        </authorList>
    </citation>
    <scope>NUCLEOTIDE SEQUENCE [LARGE SCALE GENOMIC DNA]</scope>
    <source>
        <strain evidence="3">HR-E</strain>
    </source>
</reference>
<dbReference type="GO" id="GO:0035312">
    <property type="term" value="F:5'-3' DNA exonuclease activity"/>
    <property type="evidence" value="ECO:0007669"/>
    <property type="project" value="TreeGrafter"/>
</dbReference>
<accession>A0A2P6AVE1</accession>
<dbReference type="InterPro" id="IPR003141">
    <property type="entry name" value="Pol/His_phosphatase_N"/>
</dbReference>
<sequence length="295" mass="30976">MPEIDLHSHSRCSDGSLSPADLVALAARAGVRALALTDHDSTAGVAEARAAAVAAGITLIPGVELSAVWGPHNIHVVGLQVDPAHPVLQAGLQRQAGARAERGRQIGARLEALGMAGAYEGALALASGPDAVSRTHFSQWLFAQGHVGNVQQAFDRWLGPRKPASVPMPWAELAETIGWIHAAGGVAVLAHPGRYPMTRSKLRQLIMAFKDAGGDAMEVATATEKPDMVRYLGQLSAMYGLLASQGSDYHGTPAPWIALGRFPRLPAGCTPVWTAWGWPVDALVAQPEPSLETLA</sequence>
<dbReference type="Pfam" id="PF02811">
    <property type="entry name" value="PHP"/>
    <property type="match status" value="1"/>
</dbReference>
<dbReference type="RefSeq" id="WP_105190906.1">
    <property type="nucleotide sequence ID" value="NZ_PTQZ01000003.1"/>
</dbReference>
<dbReference type="SMART" id="SM00481">
    <property type="entry name" value="POLIIIAc"/>
    <property type="match status" value="1"/>
</dbReference>
<evidence type="ECO:0000259" key="1">
    <source>
        <dbReference type="SMART" id="SM00481"/>
    </source>
</evidence>
<dbReference type="PANTHER" id="PTHR42924">
    <property type="entry name" value="EXONUCLEASE"/>
    <property type="match status" value="1"/>
</dbReference>
<evidence type="ECO:0000313" key="3">
    <source>
        <dbReference type="Proteomes" id="UP000243900"/>
    </source>
</evidence>
<comment type="caution">
    <text evidence="2">The sequence shown here is derived from an EMBL/GenBank/DDBJ whole genome shotgun (WGS) entry which is preliminary data.</text>
</comment>
<name>A0A2P6AVE1_9GAMM</name>
<protein>
    <submittedName>
        <fullName evidence="2">Phosphatase</fullName>
    </submittedName>
</protein>
<feature type="domain" description="Polymerase/histidinol phosphatase N-terminal" evidence="1">
    <location>
        <begin position="4"/>
        <end position="69"/>
    </location>
</feature>
<dbReference type="InterPro" id="IPR052018">
    <property type="entry name" value="PHP_domain"/>
</dbReference>
<organism evidence="2 3">
    <name type="scientific">Amnimonas aquatica</name>
    <dbReference type="NCBI Taxonomy" id="2094561"/>
    <lineage>
        <taxon>Bacteria</taxon>
        <taxon>Pseudomonadati</taxon>
        <taxon>Pseudomonadota</taxon>
        <taxon>Gammaproteobacteria</taxon>
        <taxon>Moraxellales</taxon>
        <taxon>Moraxellaceae</taxon>
        <taxon>Amnimonas</taxon>
    </lineage>
</organism>
<dbReference type="Gene3D" id="1.10.150.650">
    <property type="match status" value="1"/>
</dbReference>
<keyword evidence="3" id="KW-1185">Reference proteome</keyword>
<proteinExistence type="predicted"/>
<dbReference type="Proteomes" id="UP000243900">
    <property type="component" value="Unassembled WGS sequence"/>
</dbReference>
<dbReference type="SUPFAM" id="SSF89550">
    <property type="entry name" value="PHP domain-like"/>
    <property type="match status" value="1"/>
</dbReference>
<dbReference type="InterPro" id="IPR004013">
    <property type="entry name" value="PHP_dom"/>
</dbReference>
<dbReference type="CDD" id="cd07438">
    <property type="entry name" value="PHP_HisPPase_AMP"/>
    <property type="match status" value="1"/>
</dbReference>